<protein>
    <submittedName>
        <fullName evidence="1">Uncharacterized protein</fullName>
    </submittedName>
</protein>
<dbReference type="AlphaFoldDB" id="A0A369J475"/>
<accession>A0A369J475</accession>
<dbReference type="Proteomes" id="UP000076154">
    <property type="component" value="Unassembled WGS sequence"/>
</dbReference>
<reference evidence="1" key="1">
    <citation type="submission" date="2018-04" db="EMBL/GenBank/DDBJ databases">
        <title>Whole genome sequencing of Hypsizygus marmoreus.</title>
        <authorList>
            <person name="Choi I.-G."/>
            <person name="Min B."/>
            <person name="Kim J.-G."/>
            <person name="Kim S."/>
            <person name="Oh Y.-L."/>
            <person name="Kong W.-S."/>
            <person name="Park H."/>
            <person name="Jeong J."/>
            <person name="Song E.-S."/>
        </authorList>
    </citation>
    <scope>NUCLEOTIDE SEQUENCE [LARGE SCALE GENOMIC DNA]</scope>
    <source>
        <strain evidence="1">51987-8</strain>
    </source>
</reference>
<comment type="caution">
    <text evidence="1">The sequence shown here is derived from an EMBL/GenBank/DDBJ whole genome shotgun (WGS) entry which is preliminary data.</text>
</comment>
<evidence type="ECO:0000313" key="1">
    <source>
        <dbReference type="EMBL" id="RDB16831.1"/>
    </source>
</evidence>
<dbReference type="EMBL" id="LUEZ02000122">
    <property type="protein sequence ID" value="RDB16831.1"/>
    <property type="molecule type" value="Genomic_DNA"/>
</dbReference>
<keyword evidence="2" id="KW-1185">Reference proteome</keyword>
<gene>
    <name evidence="1" type="ORF">Hypma_002356</name>
</gene>
<proteinExistence type="predicted"/>
<name>A0A369J475_HYPMA</name>
<evidence type="ECO:0000313" key="2">
    <source>
        <dbReference type="Proteomes" id="UP000076154"/>
    </source>
</evidence>
<sequence length="172" mass="19073">MRSISHFFGPYRFSGADGISVDPLSAEFMVDQQDFGAVTVVWIQPLSNQQKRSLRCCVRFLDYIRGYDATKATGAATSIGFLSRITAFDHGHLHGAVLNTVIDLLARRKWNKSLWIAHDRIQQFSRVSALTINFMFGGKRFVVDAPSFLTNPVRSSSLIASPALVVADALHV</sequence>
<dbReference type="InParanoid" id="A0A369J475"/>
<organism evidence="1 2">
    <name type="scientific">Hypsizygus marmoreus</name>
    <name type="common">White beech mushroom</name>
    <name type="synonym">Agaricus marmoreus</name>
    <dbReference type="NCBI Taxonomy" id="39966"/>
    <lineage>
        <taxon>Eukaryota</taxon>
        <taxon>Fungi</taxon>
        <taxon>Dikarya</taxon>
        <taxon>Basidiomycota</taxon>
        <taxon>Agaricomycotina</taxon>
        <taxon>Agaricomycetes</taxon>
        <taxon>Agaricomycetidae</taxon>
        <taxon>Agaricales</taxon>
        <taxon>Tricholomatineae</taxon>
        <taxon>Lyophyllaceae</taxon>
        <taxon>Hypsizygus</taxon>
    </lineage>
</organism>